<evidence type="ECO:0000313" key="2">
    <source>
        <dbReference type="Proteomes" id="UP000297245"/>
    </source>
</evidence>
<name>A0A4S8KKT6_DENBC</name>
<proteinExistence type="predicted"/>
<organism evidence="1 2">
    <name type="scientific">Dendrothele bispora (strain CBS 962.96)</name>
    <dbReference type="NCBI Taxonomy" id="1314807"/>
    <lineage>
        <taxon>Eukaryota</taxon>
        <taxon>Fungi</taxon>
        <taxon>Dikarya</taxon>
        <taxon>Basidiomycota</taxon>
        <taxon>Agaricomycotina</taxon>
        <taxon>Agaricomycetes</taxon>
        <taxon>Agaricomycetidae</taxon>
        <taxon>Agaricales</taxon>
        <taxon>Agaricales incertae sedis</taxon>
        <taxon>Dendrothele</taxon>
    </lineage>
</organism>
<keyword evidence="2" id="KW-1185">Reference proteome</keyword>
<gene>
    <name evidence="1" type="ORF">K435DRAFT_813809</name>
</gene>
<dbReference type="AlphaFoldDB" id="A0A4S8KKT6"/>
<dbReference type="Proteomes" id="UP000297245">
    <property type="component" value="Unassembled WGS sequence"/>
</dbReference>
<accession>A0A4S8KKT6</accession>
<evidence type="ECO:0000313" key="1">
    <source>
        <dbReference type="EMBL" id="THU76031.1"/>
    </source>
</evidence>
<protein>
    <submittedName>
        <fullName evidence="1">Uncharacterized protein</fullName>
    </submittedName>
</protein>
<dbReference type="EMBL" id="ML181255">
    <property type="protein sequence ID" value="THU76031.1"/>
    <property type="molecule type" value="Genomic_DNA"/>
</dbReference>
<reference evidence="1 2" key="1">
    <citation type="journal article" date="2019" name="Nat. Ecol. Evol.">
        <title>Megaphylogeny resolves global patterns of mushroom evolution.</title>
        <authorList>
            <person name="Varga T."/>
            <person name="Krizsan K."/>
            <person name="Foldi C."/>
            <person name="Dima B."/>
            <person name="Sanchez-Garcia M."/>
            <person name="Sanchez-Ramirez S."/>
            <person name="Szollosi G.J."/>
            <person name="Szarkandi J.G."/>
            <person name="Papp V."/>
            <person name="Albert L."/>
            <person name="Andreopoulos W."/>
            <person name="Angelini C."/>
            <person name="Antonin V."/>
            <person name="Barry K.W."/>
            <person name="Bougher N.L."/>
            <person name="Buchanan P."/>
            <person name="Buyck B."/>
            <person name="Bense V."/>
            <person name="Catcheside P."/>
            <person name="Chovatia M."/>
            <person name="Cooper J."/>
            <person name="Damon W."/>
            <person name="Desjardin D."/>
            <person name="Finy P."/>
            <person name="Geml J."/>
            <person name="Haridas S."/>
            <person name="Hughes K."/>
            <person name="Justo A."/>
            <person name="Karasinski D."/>
            <person name="Kautmanova I."/>
            <person name="Kiss B."/>
            <person name="Kocsube S."/>
            <person name="Kotiranta H."/>
            <person name="LaButti K.M."/>
            <person name="Lechner B.E."/>
            <person name="Liimatainen K."/>
            <person name="Lipzen A."/>
            <person name="Lukacs Z."/>
            <person name="Mihaltcheva S."/>
            <person name="Morgado L.N."/>
            <person name="Niskanen T."/>
            <person name="Noordeloos M.E."/>
            <person name="Ohm R.A."/>
            <person name="Ortiz-Santana B."/>
            <person name="Ovrebo C."/>
            <person name="Racz N."/>
            <person name="Riley R."/>
            <person name="Savchenko A."/>
            <person name="Shiryaev A."/>
            <person name="Soop K."/>
            <person name="Spirin V."/>
            <person name="Szebenyi C."/>
            <person name="Tomsovsky M."/>
            <person name="Tulloss R.E."/>
            <person name="Uehling J."/>
            <person name="Grigoriev I.V."/>
            <person name="Vagvolgyi C."/>
            <person name="Papp T."/>
            <person name="Martin F.M."/>
            <person name="Miettinen O."/>
            <person name="Hibbett D.S."/>
            <person name="Nagy L.G."/>
        </authorList>
    </citation>
    <scope>NUCLEOTIDE SEQUENCE [LARGE SCALE GENOMIC DNA]</scope>
    <source>
        <strain evidence="1 2">CBS 962.96</strain>
    </source>
</reference>
<sequence>MYGTFEKRESLPEKEVTPSGYCNHRVTIQFLIAGNSEWGFRVQAADTTKTLPRLQENVFLYFLELEIPPRLGDTLNETPLFSNTPQIFLHRHLAQHPLPHSSENLLAAALQAPSHGLPSMEDQVFQGTSSQMVPNIHVLQLVVLVWTAGRV</sequence>